<gene>
    <name evidence="1" type="ORF">METZ01_LOCUS431069</name>
</gene>
<accession>A0A382Y5U7</accession>
<dbReference type="AlphaFoldDB" id="A0A382Y5U7"/>
<protein>
    <submittedName>
        <fullName evidence="1">Uncharacterized protein</fullName>
    </submittedName>
</protein>
<name>A0A382Y5U7_9ZZZZ</name>
<proteinExistence type="predicted"/>
<feature type="non-terminal residue" evidence="1">
    <location>
        <position position="266"/>
    </location>
</feature>
<feature type="non-terminal residue" evidence="1">
    <location>
        <position position="1"/>
    </location>
</feature>
<dbReference type="EMBL" id="UINC01172902">
    <property type="protein sequence ID" value="SVD78215.1"/>
    <property type="molecule type" value="Genomic_DNA"/>
</dbReference>
<sequence length="266" mass="27917">GGIGVAKDMWIGDDIVMDSDAAVLKLGADQDVTLTHVADTGLLLNAAMQLQFRDSAIYVTSGADGHLDLVADSVIDIDATNLRMNFNQISSDFAAPWSTGGMICAQDAGNAGILYSHGSYRMSLMHNGFRKASSEWHSTAVNSTDEAAGIEIDGATGKVLFETEADKATGETYAITVAGYFDSSQDLWLTNDLKLDSDSSVIHFGADQDVTLTHVADTGLALKSVATGDDKPIVFTLQTGETALVADEVVGAIRFQAPDESGGTDA</sequence>
<organism evidence="1">
    <name type="scientific">marine metagenome</name>
    <dbReference type="NCBI Taxonomy" id="408172"/>
    <lineage>
        <taxon>unclassified sequences</taxon>
        <taxon>metagenomes</taxon>
        <taxon>ecological metagenomes</taxon>
    </lineage>
</organism>
<reference evidence="1" key="1">
    <citation type="submission" date="2018-05" db="EMBL/GenBank/DDBJ databases">
        <authorList>
            <person name="Lanie J.A."/>
            <person name="Ng W.-L."/>
            <person name="Kazmierczak K.M."/>
            <person name="Andrzejewski T.M."/>
            <person name="Davidsen T.M."/>
            <person name="Wayne K.J."/>
            <person name="Tettelin H."/>
            <person name="Glass J.I."/>
            <person name="Rusch D."/>
            <person name="Podicherti R."/>
            <person name="Tsui H.-C.T."/>
            <person name="Winkler M.E."/>
        </authorList>
    </citation>
    <scope>NUCLEOTIDE SEQUENCE</scope>
</reference>
<evidence type="ECO:0000313" key="1">
    <source>
        <dbReference type="EMBL" id="SVD78215.1"/>
    </source>
</evidence>